<reference evidence="5" key="1">
    <citation type="submission" date="2015-10" db="EMBL/GenBank/DDBJ databases">
        <authorList>
            <person name="Gilbert D.G."/>
        </authorList>
    </citation>
    <scope>NUCLEOTIDE SEQUENCE</scope>
</reference>
<dbReference type="PANTHER" id="PTHR43780">
    <property type="entry name" value="1-AMINOCYCLOPROPANE-1-CARBOXYLATE DEAMINASE-RELATED"/>
    <property type="match status" value="1"/>
</dbReference>
<proteinExistence type="inferred from homology"/>
<dbReference type="SUPFAM" id="SSF53686">
    <property type="entry name" value="Tryptophan synthase beta subunit-like PLP-dependent enzymes"/>
    <property type="match status" value="1"/>
</dbReference>
<feature type="domain" description="Tryptophan synthase beta chain-like PALP" evidence="4">
    <location>
        <begin position="13"/>
        <end position="317"/>
    </location>
</feature>
<dbReference type="EMBL" id="FAXC01000070">
    <property type="protein sequence ID" value="CUV08473.1"/>
    <property type="molecule type" value="Genomic_DNA"/>
</dbReference>
<gene>
    <name evidence="5" type="ORF">MGWOODY_Mmi1590</name>
</gene>
<dbReference type="Pfam" id="PF00291">
    <property type="entry name" value="PALP"/>
    <property type="match status" value="1"/>
</dbReference>
<accession>A0A160VDM4</accession>
<comment type="cofactor">
    <cofactor evidence="1">
        <name>pyridoxal 5'-phosphate</name>
        <dbReference type="ChEBI" id="CHEBI:597326"/>
    </cofactor>
</comment>
<evidence type="ECO:0000256" key="1">
    <source>
        <dbReference type="ARBA" id="ARBA00001933"/>
    </source>
</evidence>
<dbReference type="Gene3D" id="3.40.50.1100">
    <property type="match status" value="2"/>
</dbReference>
<dbReference type="InterPro" id="IPR027278">
    <property type="entry name" value="ACCD_DCysDesulf"/>
</dbReference>
<evidence type="ECO:0000313" key="5">
    <source>
        <dbReference type="EMBL" id="CUV08473.1"/>
    </source>
</evidence>
<protein>
    <submittedName>
        <fullName evidence="5">Pyridoxal phosphate-dependent deaminase, putative</fullName>
    </submittedName>
</protein>
<dbReference type="PIRSF" id="PIRSF006278">
    <property type="entry name" value="ACCD_DCysDesulf"/>
    <property type="match status" value="1"/>
</dbReference>
<dbReference type="AlphaFoldDB" id="A0A160VDM4"/>
<evidence type="ECO:0000256" key="2">
    <source>
        <dbReference type="ARBA" id="ARBA00008639"/>
    </source>
</evidence>
<dbReference type="InterPro" id="IPR036052">
    <property type="entry name" value="TrpB-like_PALP_sf"/>
</dbReference>
<name>A0A160VDM4_9ZZZZ</name>
<keyword evidence="3" id="KW-0663">Pyridoxal phosphate</keyword>
<sequence>MSKDLFSLPRLELAKLPTPLERVERLGHALGDIDLWFKRDDLTGFGLGGNKVRSLEYLAADAIRINSNILVTGGSPGSNHVRTTMAVAAHLGLKGVAVLSGTLPSETQGNLLLNKLLQAKLVFTGDPERIYLDSYIGDEVERLRALGEKPYMIKRGGVSSLGCVGYVTAAVEICSQLQDLNINPDLLLCATGCGVTQAGLLVGFKLMELNCQLYGVTVSRSRDECIAHIKQLAKETEETLGLDSRVTSDDILVFDEYIGEGYSVPTLEGIEAIRLVARTEGIFLDPIYTGKAMAGLTDLVKKRHIGPDKTVIFLHTGGSPSIFSNSSVISDSNNSTDSIIEKDTSSNVNLKSSQNI</sequence>
<evidence type="ECO:0000256" key="3">
    <source>
        <dbReference type="ARBA" id="ARBA00022898"/>
    </source>
</evidence>
<dbReference type="GO" id="GO:0019148">
    <property type="term" value="F:D-cysteine desulfhydrase activity"/>
    <property type="evidence" value="ECO:0007669"/>
    <property type="project" value="TreeGrafter"/>
</dbReference>
<dbReference type="InterPro" id="IPR001926">
    <property type="entry name" value="TrpB-like_PALP"/>
</dbReference>
<organism evidence="5">
    <name type="scientific">hydrothermal vent metagenome</name>
    <dbReference type="NCBI Taxonomy" id="652676"/>
    <lineage>
        <taxon>unclassified sequences</taxon>
        <taxon>metagenomes</taxon>
        <taxon>ecological metagenomes</taxon>
    </lineage>
</organism>
<comment type="similarity">
    <text evidence="2">Belongs to the ACC deaminase/D-cysteine desulfhydrase family.</text>
</comment>
<evidence type="ECO:0000259" key="4">
    <source>
        <dbReference type="Pfam" id="PF00291"/>
    </source>
</evidence>
<dbReference type="PANTHER" id="PTHR43780:SF2">
    <property type="entry name" value="1-AMINOCYCLOPROPANE-1-CARBOXYLATE DEAMINASE-RELATED"/>
    <property type="match status" value="1"/>
</dbReference>